<proteinExistence type="evidence at transcript level"/>
<dbReference type="GO" id="GO:0017017">
    <property type="term" value="F:MAP kinase tyrosine/serine/threonine phosphatase activity"/>
    <property type="evidence" value="ECO:0007669"/>
    <property type="project" value="InterPro"/>
</dbReference>
<dbReference type="Gene3D" id="3.90.190.10">
    <property type="entry name" value="Protein tyrosine phosphatase superfamily"/>
    <property type="match status" value="1"/>
</dbReference>
<dbReference type="InterPro" id="IPR008343">
    <property type="entry name" value="MKP"/>
</dbReference>
<comment type="similarity">
    <text evidence="1">Belongs to the protein-tyrosine phosphatase family. Non-receptor class dual specificity subfamily.</text>
</comment>
<dbReference type="Pfam" id="PF00581">
    <property type="entry name" value="Rhodanese"/>
    <property type="match status" value="1"/>
</dbReference>
<dbReference type="SUPFAM" id="SSF52799">
    <property type="entry name" value="(Phosphotyrosine protein) phosphatases II"/>
    <property type="match status" value="1"/>
</dbReference>
<evidence type="ECO:0000256" key="1">
    <source>
        <dbReference type="ARBA" id="ARBA00008601"/>
    </source>
</evidence>
<sequence>MNSEDVQWLHTQTYQFGEKILIIDCRTLNEYSKGHIEGAINLFVPSLMLRRLKKGNVPLKNFVNSDIAKEKFENRSSCDKIVLYDESSTTVTADSILEILSKKLLDAQPLVHLKGGFHHFEQAFPHLCTCGEGNELNNAMFSLSNLSLDPALSADTIPSPMLDVGLSRLNSANNAKDLLFRPDSSGPIEIVSNLFLGNKVDASSLDLLRKARITHILNVTPDLPNDFTEQYQYLRLAVKDDWTGYLADHFAEAYDFIDKAIKENGRVLVHCVGGISRSSTIIIAYLMLKYDYSLNKAFDMVKIKKTNIAPNFNFMGQLLELERKRQDSASLYPPGSISPGSSSISSEISTTSC</sequence>
<dbReference type="InterPro" id="IPR000340">
    <property type="entry name" value="Dual-sp_phosphatase_cat-dom"/>
</dbReference>
<dbReference type="Gene3D" id="3.40.250.10">
    <property type="entry name" value="Rhodanese-like domain"/>
    <property type="match status" value="1"/>
</dbReference>
<keyword evidence="4" id="KW-0904">Protein phosphatase</keyword>
<dbReference type="GO" id="GO:0005829">
    <property type="term" value="C:cytosol"/>
    <property type="evidence" value="ECO:0007669"/>
    <property type="project" value="TreeGrafter"/>
</dbReference>
<dbReference type="SMART" id="SM00450">
    <property type="entry name" value="RHOD"/>
    <property type="match status" value="1"/>
</dbReference>
<keyword evidence="3" id="KW-0378">Hydrolase</keyword>
<dbReference type="PRINTS" id="PR01764">
    <property type="entry name" value="MAPKPHPHTASE"/>
</dbReference>
<dbReference type="InterPro" id="IPR029021">
    <property type="entry name" value="Prot-tyrosine_phosphatase-like"/>
</dbReference>
<evidence type="ECO:0000256" key="2">
    <source>
        <dbReference type="ARBA" id="ARBA00013064"/>
    </source>
</evidence>
<dbReference type="SUPFAM" id="SSF52821">
    <property type="entry name" value="Rhodanese/Cell cycle control phosphatase"/>
    <property type="match status" value="1"/>
</dbReference>
<dbReference type="PRINTS" id="PR01908">
    <property type="entry name" value="ADSPHPHTASE"/>
</dbReference>
<dbReference type="InterPro" id="IPR000387">
    <property type="entry name" value="Tyr_Pase_dom"/>
</dbReference>
<dbReference type="EC" id="3.1.3.48" evidence="2"/>
<feature type="domain" description="Tyrosine specific protein phosphatases" evidence="7">
    <location>
        <begin position="248"/>
        <end position="308"/>
    </location>
</feature>
<dbReference type="PROSITE" id="PS00383">
    <property type="entry name" value="TYR_PHOSPHATASE_1"/>
    <property type="match status" value="1"/>
</dbReference>
<dbReference type="InterPro" id="IPR020422">
    <property type="entry name" value="TYR_PHOSPHATASE_DUAL_dom"/>
</dbReference>
<dbReference type="CDD" id="cd01446">
    <property type="entry name" value="DSP_MapKP"/>
    <property type="match status" value="1"/>
</dbReference>
<evidence type="ECO:0000256" key="4">
    <source>
        <dbReference type="ARBA" id="ARBA00022912"/>
    </source>
</evidence>
<dbReference type="PROSITE" id="PS50056">
    <property type="entry name" value="TYR_PHOSPHATASE_2"/>
    <property type="match status" value="1"/>
</dbReference>
<dbReference type="PROSITE" id="PS50054">
    <property type="entry name" value="TYR_PHOSPHATASE_DUAL"/>
    <property type="match status" value="1"/>
</dbReference>
<dbReference type="InterPro" id="IPR016130">
    <property type="entry name" value="Tyr_Pase_AS"/>
</dbReference>
<dbReference type="InterPro" id="IPR001763">
    <property type="entry name" value="Rhodanese-like_dom"/>
</dbReference>
<reference evidence="9" key="1">
    <citation type="journal article" date="2014" name="PLoS Genet.">
        <title>Differential Responses to Wnt and PCP Disruption Predict Expression and Developmental Function of Conserved and Novel Genes in a Cnidarian.</title>
        <authorList>
            <person name="Lapebie P."/>
            <person name="Ruggiero A."/>
            <person name="Barreau C."/>
            <person name="Chevalier S."/>
            <person name="Chang P."/>
            <person name="Dru P."/>
            <person name="Houliston E."/>
            <person name="Momose T."/>
        </authorList>
    </citation>
    <scope>NUCLEOTIDE SEQUENCE</scope>
</reference>
<feature type="compositionally biased region" description="Low complexity" evidence="5">
    <location>
        <begin position="333"/>
        <end position="353"/>
    </location>
</feature>
<dbReference type="EMBL" id="GBGP01000244">
    <property type="protein sequence ID" value="JAC84950.1"/>
    <property type="molecule type" value="mRNA"/>
</dbReference>
<dbReference type="SMART" id="SM00195">
    <property type="entry name" value="DSPc"/>
    <property type="match status" value="1"/>
</dbReference>
<dbReference type="AlphaFoldDB" id="A0A069DMG3"/>
<dbReference type="InterPro" id="IPR036873">
    <property type="entry name" value="Rhodanese-like_dom_sf"/>
</dbReference>
<dbReference type="Pfam" id="PF00782">
    <property type="entry name" value="DSPc"/>
    <property type="match status" value="1"/>
</dbReference>
<feature type="domain" description="Tyrosine-protein phosphatase" evidence="6">
    <location>
        <begin position="186"/>
        <end position="327"/>
    </location>
</feature>
<dbReference type="GO" id="GO:0008330">
    <property type="term" value="F:protein tyrosine/threonine phosphatase activity"/>
    <property type="evidence" value="ECO:0007669"/>
    <property type="project" value="TreeGrafter"/>
</dbReference>
<evidence type="ECO:0000259" key="7">
    <source>
        <dbReference type="PROSITE" id="PS50056"/>
    </source>
</evidence>
<dbReference type="PROSITE" id="PS50206">
    <property type="entry name" value="RHODANESE_3"/>
    <property type="match status" value="1"/>
</dbReference>
<dbReference type="PANTHER" id="PTHR10159:SF519">
    <property type="entry name" value="DUAL SPECIFICITY PROTEIN PHOSPHATASE MPK3"/>
    <property type="match status" value="1"/>
</dbReference>
<name>A0A069DMG3_9CNID</name>
<protein>
    <recommendedName>
        <fullName evidence="2">protein-tyrosine-phosphatase</fullName>
        <ecNumber evidence="2">3.1.3.48</ecNumber>
    </recommendedName>
</protein>
<evidence type="ECO:0000259" key="8">
    <source>
        <dbReference type="PROSITE" id="PS50206"/>
    </source>
</evidence>
<organism evidence="9">
    <name type="scientific">Clytia hemisphaerica</name>
    <dbReference type="NCBI Taxonomy" id="252671"/>
    <lineage>
        <taxon>Eukaryota</taxon>
        <taxon>Metazoa</taxon>
        <taxon>Cnidaria</taxon>
        <taxon>Hydrozoa</taxon>
        <taxon>Hydroidolina</taxon>
        <taxon>Leptothecata</taxon>
        <taxon>Obeliida</taxon>
        <taxon>Clytiidae</taxon>
        <taxon>Clytia</taxon>
    </lineage>
</organism>
<feature type="domain" description="Rhodanese" evidence="8">
    <location>
        <begin position="16"/>
        <end position="129"/>
    </location>
</feature>
<evidence type="ECO:0000259" key="6">
    <source>
        <dbReference type="PROSITE" id="PS50054"/>
    </source>
</evidence>
<evidence type="ECO:0000256" key="5">
    <source>
        <dbReference type="SAM" id="MobiDB-lite"/>
    </source>
</evidence>
<dbReference type="PANTHER" id="PTHR10159">
    <property type="entry name" value="DUAL SPECIFICITY PROTEIN PHOSPHATASE"/>
    <property type="match status" value="1"/>
</dbReference>
<feature type="region of interest" description="Disordered" evidence="5">
    <location>
        <begin position="330"/>
        <end position="353"/>
    </location>
</feature>
<accession>A0A069DMG3</accession>
<dbReference type="GO" id="GO:0043409">
    <property type="term" value="P:negative regulation of MAPK cascade"/>
    <property type="evidence" value="ECO:0007669"/>
    <property type="project" value="TreeGrafter"/>
</dbReference>
<evidence type="ECO:0000313" key="9">
    <source>
        <dbReference type="EMBL" id="JAC84950.1"/>
    </source>
</evidence>
<evidence type="ECO:0000256" key="3">
    <source>
        <dbReference type="ARBA" id="ARBA00022801"/>
    </source>
</evidence>
<dbReference type="GO" id="GO:0033550">
    <property type="term" value="F:MAP kinase tyrosine phosphatase activity"/>
    <property type="evidence" value="ECO:0007669"/>
    <property type="project" value="TreeGrafter"/>
</dbReference>